<evidence type="ECO:0000256" key="1">
    <source>
        <dbReference type="SAM" id="Phobius"/>
    </source>
</evidence>
<accession>A0A6C0UJL7</accession>
<keyword evidence="1" id="KW-1133">Transmembrane helix</keyword>
<protein>
    <submittedName>
        <fullName evidence="2">Uncharacterized protein</fullName>
    </submittedName>
</protein>
<dbReference type="RefSeq" id="WP_163487160.1">
    <property type="nucleotide sequence ID" value="NZ_CP048739.1"/>
</dbReference>
<name>A0A6C0UJL7_9EURY</name>
<evidence type="ECO:0000313" key="2">
    <source>
        <dbReference type="EMBL" id="QIB75380.1"/>
    </source>
</evidence>
<reference evidence="2 3" key="1">
    <citation type="submission" date="2020-02" db="EMBL/GenBank/DDBJ databases">
        <title>Whole genome sequence of Halogeometricum borinquense strain wsp4.</title>
        <authorList>
            <person name="Verma D.K."/>
            <person name="Gopal K."/>
            <person name="Prasad E.S."/>
        </authorList>
    </citation>
    <scope>NUCLEOTIDE SEQUENCE [LARGE SCALE GENOMIC DNA]</scope>
    <source>
        <strain evidence="3">wsp4</strain>
    </source>
</reference>
<dbReference type="Proteomes" id="UP000465846">
    <property type="component" value="Chromosome"/>
</dbReference>
<dbReference type="GeneID" id="44080618"/>
<dbReference type="AlphaFoldDB" id="A0A6C0UJL7"/>
<feature type="transmembrane region" description="Helical" evidence="1">
    <location>
        <begin position="531"/>
        <end position="555"/>
    </location>
</feature>
<sequence>MKRLTLLSACLFLFITTTAALNVSINQSTTTLNPGTTAQLGEILLVPENETATLTGVTTSGIPFDVTYLPNQTLIQNATRMNISAAVPDGAAPQSFTGSATLVFQNRSSESVPVELTVNRSRSWAVNRTPLKHNVSVASTGILGNVSIKNTGNVPVTLSVNLTGNISQVLEDVRNEVTVYPGNADTLQLEYDVDRDQEFGPLTGRLSFQDETRNTSLNLSTVVEDTIPPRLDTTEFPDVMATQELTATVYAADNLEVGRVLANVSYVTTEQVGNSTTSVNETHETMSFRKRGHAWTATLDDTSRPGNYTVTGVIIDTAGHRVNFTDQFTISPLDGIDTLGNITFPTRRYDTEAKLPLGALKVDTPITINLTYFDKELDGDDENWDVAIVTENDGKKYFTPDDRSVTVDEEGPVELYVYSDTSGRFNGELVFDGVDSHIPIPSTSFDGRFTEWAQPQDWAFDMFRQNYECLAVQSDVREKAGWDCSTFIPATAIPTDSTLAQEADLLVPQSQKDEVIQPLETNIAELQTSLLISHVVIAILVLALFSGGAFAWYLVRIYPGHYFVWLKDTERWVR</sequence>
<gene>
    <name evidence="2" type="ORF">G3I44_14415</name>
</gene>
<proteinExistence type="predicted"/>
<organism evidence="2 3">
    <name type="scientific">Halogeometricum borinquense</name>
    <dbReference type="NCBI Taxonomy" id="60847"/>
    <lineage>
        <taxon>Archaea</taxon>
        <taxon>Methanobacteriati</taxon>
        <taxon>Methanobacteriota</taxon>
        <taxon>Stenosarchaea group</taxon>
        <taxon>Halobacteria</taxon>
        <taxon>Halobacteriales</taxon>
        <taxon>Haloferacaceae</taxon>
        <taxon>Halogeometricum</taxon>
    </lineage>
</organism>
<evidence type="ECO:0000313" key="3">
    <source>
        <dbReference type="Proteomes" id="UP000465846"/>
    </source>
</evidence>
<keyword evidence="1" id="KW-0472">Membrane</keyword>
<keyword evidence="1" id="KW-0812">Transmembrane</keyword>
<dbReference type="EMBL" id="CP048739">
    <property type="protein sequence ID" value="QIB75380.1"/>
    <property type="molecule type" value="Genomic_DNA"/>
</dbReference>